<comment type="caution">
    <text evidence="2">The sequence shown here is derived from an EMBL/GenBank/DDBJ whole genome shotgun (WGS) entry which is preliminary data.</text>
</comment>
<dbReference type="CDD" id="cd12954">
    <property type="entry name" value="MMP_TTHA0227_like_1"/>
    <property type="match status" value="1"/>
</dbReference>
<name>A0ABT8EVR4_9ACTN</name>
<feature type="region of interest" description="Disordered" evidence="1">
    <location>
        <begin position="1"/>
        <end position="45"/>
    </location>
</feature>
<dbReference type="Proteomes" id="UP001168537">
    <property type="component" value="Unassembled WGS sequence"/>
</dbReference>
<sequence length="154" mass="17330">MTDRAPDRAPDGSRGPRRRDRRGRGMRGPGVLPRTPGRPETRTRRERFDDLVLAVVEEVDARWADRLGTVEYAVEDTPHLPDDWDPTTVPLGSAVRGSDGEPSRVVLFRRPIEHRAETRSELDALVLTVVVEQVADLLNVDPSVIDPRYDTDDD</sequence>
<feature type="compositionally biased region" description="Basic residues" evidence="1">
    <location>
        <begin position="15"/>
        <end position="25"/>
    </location>
</feature>
<proteinExistence type="predicted"/>
<organism evidence="2 3">
    <name type="scientific">Nocardioides abyssi</name>
    <dbReference type="NCBI Taxonomy" id="3058370"/>
    <lineage>
        <taxon>Bacteria</taxon>
        <taxon>Bacillati</taxon>
        <taxon>Actinomycetota</taxon>
        <taxon>Actinomycetes</taxon>
        <taxon>Propionibacteriales</taxon>
        <taxon>Nocardioidaceae</taxon>
        <taxon>Nocardioides</taxon>
    </lineage>
</organism>
<dbReference type="EMBL" id="JAUHJR010000005">
    <property type="protein sequence ID" value="MDN4162270.1"/>
    <property type="molecule type" value="Genomic_DNA"/>
</dbReference>
<dbReference type="SUPFAM" id="SSF55486">
    <property type="entry name" value="Metalloproteases ('zincins'), catalytic domain"/>
    <property type="match status" value="1"/>
</dbReference>
<feature type="region of interest" description="Disordered" evidence="1">
    <location>
        <begin position="76"/>
        <end position="100"/>
    </location>
</feature>
<accession>A0ABT8EVR4</accession>
<gene>
    <name evidence="2" type="ORF">QWY29_12970</name>
</gene>
<evidence type="ECO:0000313" key="3">
    <source>
        <dbReference type="Proteomes" id="UP001168537"/>
    </source>
</evidence>
<dbReference type="Gene3D" id="3.30.2010.20">
    <property type="match status" value="1"/>
</dbReference>
<reference evidence="2" key="1">
    <citation type="submission" date="2023-06" db="EMBL/GenBank/DDBJ databases">
        <title>Draft genome sequence of Nocardioides sp. SOB72.</title>
        <authorList>
            <person name="Zhang G."/>
        </authorList>
    </citation>
    <scope>NUCLEOTIDE SEQUENCE</scope>
    <source>
        <strain evidence="2">SOB72</strain>
    </source>
</reference>
<dbReference type="InterPro" id="IPR010428">
    <property type="entry name" value="Zincin_1"/>
</dbReference>
<protein>
    <submittedName>
        <fullName evidence="2">Metallopeptidase family protein</fullName>
    </submittedName>
</protein>
<keyword evidence="3" id="KW-1185">Reference proteome</keyword>
<evidence type="ECO:0000256" key="1">
    <source>
        <dbReference type="SAM" id="MobiDB-lite"/>
    </source>
</evidence>
<feature type="compositionally biased region" description="Basic and acidic residues" evidence="1">
    <location>
        <begin position="1"/>
        <end position="11"/>
    </location>
</feature>
<evidence type="ECO:0000313" key="2">
    <source>
        <dbReference type="EMBL" id="MDN4162270.1"/>
    </source>
</evidence>
<dbReference type="Pfam" id="PF06262">
    <property type="entry name" value="Zincin_1"/>
    <property type="match status" value="1"/>
</dbReference>
<dbReference type="InterPro" id="IPR038555">
    <property type="entry name" value="Zincin_1_sf"/>
</dbReference>
<dbReference type="RefSeq" id="WP_300961439.1">
    <property type="nucleotide sequence ID" value="NZ_JAUHJR010000005.1"/>
</dbReference>